<proteinExistence type="predicted"/>
<organism evidence="1 2">
    <name type="scientific">Parascaris univalens</name>
    <name type="common">Nematode worm</name>
    <dbReference type="NCBI Taxonomy" id="6257"/>
    <lineage>
        <taxon>Eukaryota</taxon>
        <taxon>Metazoa</taxon>
        <taxon>Ecdysozoa</taxon>
        <taxon>Nematoda</taxon>
        <taxon>Chromadorea</taxon>
        <taxon>Rhabditida</taxon>
        <taxon>Spirurina</taxon>
        <taxon>Ascaridomorpha</taxon>
        <taxon>Ascaridoidea</taxon>
        <taxon>Ascarididae</taxon>
        <taxon>Parascaris</taxon>
    </lineage>
</organism>
<dbReference type="Proteomes" id="UP000887569">
    <property type="component" value="Unplaced"/>
</dbReference>
<protein>
    <submittedName>
        <fullName evidence="2">Uncharacterized protein</fullName>
    </submittedName>
</protein>
<evidence type="ECO:0000313" key="2">
    <source>
        <dbReference type="WBParaSite" id="PgE021_g003_t02"/>
    </source>
</evidence>
<dbReference type="WBParaSite" id="PgE021_g003_t02">
    <property type="protein sequence ID" value="PgE021_g003_t02"/>
    <property type="gene ID" value="PgE021_g003"/>
</dbReference>
<accession>A0A914ZZK1</accession>
<sequence>VFSFLLPTTVNCNQLSCLSHFNACSAIITRPVADINAVNSVSVTGFCEDMTNVIIPCIAEKSTNDSRHHRCKSKGVIRCTEGP</sequence>
<name>A0A914ZZK1_PARUN</name>
<dbReference type="AlphaFoldDB" id="A0A914ZZK1"/>
<keyword evidence="1" id="KW-1185">Reference proteome</keyword>
<evidence type="ECO:0000313" key="1">
    <source>
        <dbReference type="Proteomes" id="UP000887569"/>
    </source>
</evidence>
<reference evidence="2" key="1">
    <citation type="submission" date="2022-11" db="UniProtKB">
        <authorList>
            <consortium name="WormBaseParasite"/>
        </authorList>
    </citation>
    <scope>IDENTIFICATION</scope>
</reference>